<evidence type="ECO:0000256" key="2">
    <source>
        <dbReference type="SAM" id="Phobius"/>
    </source>
</evidence>
<comment type="caution">
    <text evidence="3">The sequence shown here is derived from an EMBL/GenBank/DDBJ whole genome shotgun (WGS) entry which is preliminary data.</text>
</comment>
<protein>
    <submittedName>
        <fullName evidence="3">Uncharacterized protein</fullName>
    </submittedName>
</protein>
<keyword evidence="2" id="KW-0472">Membrane</keyword>
<keyword evidence="2" id="KW-1133">Transmembrane helix</keyword>
<feature type="transmembrane region" description="Helical" evidence="2">
    <location>
        <begin position="33"/>
        <end position="52"/>
    </location>
</feature>
<evidence type="ECO:0000313" key="3">
    <source>
        <dbReference type="EMBL" id="OEH78038.1"/>
    </source>
</evidence>
<dbReference type="Proteomes" id="UP000095192">
    <property type="component" value="Unassembled WGS sequence"/>
</dbReference>
<dbReference type="EMBL" id="JROU02000877">
    <property type="protein sequence ID" value="OEH78038.1"/>
    <property type="molecule type" value="Genomic_DNA"/>
</dbReference>
<dbReference type="InParanoid" id="A0A1D3D3K3"/>
<dbReference type="AlphaFoldDB" id="A0A1D3D3K3"/>
<dbReference type="VEuPathDB" id="ToxoDB:LOC113147525"/>
<keyword evidence="2" id="KW-0812">Transmembrane</keyword>
<name>A0A1D3D3K3_9EIME</name>
<keyword evidence="4" id="KW-1185">Reference proteome</keyword>
<gene>
    <name evidence="3" type="ORF">cyc_03261</name>
</gene>
<feature type="region of interest" description="Disordered" evidence="1">
    <location>
        <begin position="348"/>
        <end position="378"/>
    </location>
</feature>
<organism evidence="3 4">
    <name type="scientific">Cyclospora cayetanensis</name>
    <dbReference type="NCBI Taxonomy" id="88456"/>
    <lineage>
        <taxon>Eukaryota</taxon>
        <taxon>Sar</taxon>
        <taxon>Alveolata</taxon>
        <taxon>Apicomplexa</taxon>
        <taxon>Conoidasida</taxon>
        <taxon>Coccidia</taxon>
        <taxon>Eucoccidiorida</taxon>
        <taxon>Eimeriorina</taxon>
        <taxon>Eimeriidae</taxon>
        <taxon>Cyclospora</taxon>
    </lineage>
</organism>
<feature type="compositionally biased region" description="Low complexity" evidence="1">
    <location>
        <begin position="355"/>
        <end position="367"/>
    </location>
</feature>
<evidence type="ECO:0000313" key="4">
    <source>
        <dbReference type="Proteomes" id="UP000095192"/>
    </source>
</evidence>
<evidence type="ECO:0000256" key="1">
    <source>
        <dbReference type="SAM" id="MobiDB-lite"/>
    </source>
</evidence>
<accession>A0A1D3D3K3</accession>
<sequence length="786" mass="84563">MRMQAVAEVGGQMPPVPLVQAAFQVSPASLVPFSAFAGASAAVAAAAVALLASRPLHLLPASLRQYPLHLLLQLLQSQRSAAAESEALERVGLAARAVAGGPSTNPLLWEALRSVLLELTLLLSDRFASAAGPLLQQQSLDRVIAEGDKVPSASVLLLLFSQAFLVANVTAELWRTFLERIRERTPAANATRRQEDQDALIDTVKAFSPKHLGGTEAEWSYLSAKTDALLLLLLQFSHFHAPAAAPAEATDAPTPIWWRRVGDCRRLSCLFCLSSLSGKGEELSERQQQIKQQRGLSVNLSTRQLSSLAAVSSCCSSKKDALLLHGLAVEASRLLSFLFHGKLPPQSKGRPSDWAGPLLEQPAAPQPGAGGSAGKASASPTAPTASSLYAVALCDAADALLVSCVQAFGADSILGGEVKSAETVEGATGEALRFVCSQVSLQLYLQHAGDIESLVEAEGDPMPLVLPLYRLHALRVRVLLQSGGRLWRLAALFPWKYCCNKADWPQILEALDAALYMWRTGKAEVLLQQAQQPSLPGDHVLPLQSGADVMRDVVEALQYLSAKRQLGLWASTPRYLLTRLCLAGGEFGAACKQIKHLFSRGSIRLAPPDSWLSNYYQAFKARRRGFDARRLKAFSALTEATPEVLDMNEMRQAISIMFPQNEVPPAELQCTYTPDTAALDKRLLVFLRDIVASTRSCLLDLSEGTEGEFLGGGPYQQLEGLFVQLEAVFVAACKKLLYCNPPPSHQAVNMRLSLGASVANSAELHAVKGWGGSTLKAISLMGSKYV</sequence>
<reference evidence="3 4" key="1">
    <citation type="journal article" date="2016" name="BMC Genomics">
        <title>Comparative genomics reveals Cyclospora cayetanensis possesses coccidia-like metabolism and invasion components but unique surface antigens.</title>
        <authorList>
            <person name="Liu S."/>
            <person name="Wang L."/>
            <person name="Zheng H."/>
            <person name="Xu Z."/>
            <person name="Roellig D.M."/>
            <person name="Li N."/>
            <person name="Frace M.A."/>
            <person name="Tang K."/>
            <person name="Arrowood M.J."/>
            <person name="Moss D.M."/>
            <person name="Zhang L."/>
            <person name="Feng Y."/>
            <person name="Xiao L."/>
        </authorList>
    </citation>
    <scope>NUCLEOTIDE SEQUENCE [LARGE SCALE GENOMIC DNA]</scope>
    <source>
        <strain evidence="3 4">CHN_HEN01</strain>
    </source>
</reference>
<dbReference type="VEuPathDB" id="ToxoDB:cyc_03261"/>
<proteinExistence type="predicted"/>